<evidence type="ECO:0000256" key="3">
    <source>
        <dbReference type="ARBA" id="ARBA00023163"/>
    </source>
</evidence>
<dbReference type="GO" id="GO:0003677">
    <property type="term" value="F:DNA binding"/>
    <property type="evidence" value="ECO:0007669"/>
    <property type="project" value="UniProtKB-KW"/>
</dbReference>
<keyword evidence="3" id="KW-0804">Transcription</keyword>
<evidence type="ECO:0000313" key="5">
    <source>
        <dbReference type="EMBL" id="TDP90842.1"/>
    </source>
</evidence>
<proteinExistence type="predicted"/>
<feature type="domain" description="HTH luxR-type" evidence="4">
    <location>
        <begin position="788"/>
        <end position="852"/>
    </location>
</feature>
<comment type="caution">
    <text evidence="5">The sequence shown here is derived from an EMBL/GenBank/DDBJ whole genome shotgun (WGS) entry which is preliminary data.</text>
</comment>
<gene>
    <name evidence="5" type="ORF">EDF62_2496</name>
</gene>
<dbReference type="Proteomes" id="UP000295601">
    <property type="component" value="Unassembled WGS sequence"/>
</dbReference>
<dbReference type="Gene3D" id="1.10.10.10">
    <property type="entry name" value="Winged helix-like DNA-binding domain superfamily/Winged helix DNA-binding domain"/>
    <property type="match status" value="1"/>
</dbReference>
<dbReference type="EMBL" id="SNYA01000006">
    <property type="protein sequence ID" value="TDP90842.1"/>
    <property type="molecule type" value="Genomic_DNA"/>
</dbReference>
<evidence type="ECO:0000313" key="6">
    <source>
        <dbReference type="Proteomes" id="UP000295601"/>
    </source>
</evidence>
<evidence type="ECO:0000256" key="2">
    <source>
        <dbReference type="ARBA" id="ARBA00023125"/>
    </source>
</evidence>
<dbReference type="GO" id="GO:0006355">
    <property type="term" value="P:regulation of DNA-templated transcription"/>
    <property type="evidence" value="ECO:0007669"/>
    <property type="project" value="InterPro"/>
</dbReference>
<accession>A0A4R6RV58</accession>
<dbReference type="PANTHER" id="PTHR44688:SF16">
    <property type="entry name" value="DNA-BINDING TRANSCRIPTIONAL ACTIVATOR DEVR_DOSR"/>
    <property type="match status" value="1"/>
</dbReference>
<keyword evidence="2" id="KW-0238">DNA-binding</keyword>
<keyword evidence="6" id="KW-1185">Reference proteome</keyword>
<dbReference type="SMART" id="SM00421">
    <property type="entry name" value="HTH_LUXR"/>
    <property type="match status" value="1"/>
</dbReference>
<dbReference type="InterPro" id="IPR000792">
    <property type="entry name" value="Tscrpt_reg_LuxR_C"/>
</dbReference>
<keyword evidence="1" id="KW-0805">Transcription regulation</keyword>
<organism evidence="5 6">
    <name type="scientific">Leucobacter luti</name>
    <dbReference type="NCBI Taxonomy" id="340320"/>
    <lineage>
        <taxon>Bacteria</taxon>
        <taxon>Bacillati</taxon>
        <taxon>Actinomycetota</taxon>
        <taxon>Actinomycetes</taxon>
        <taxon>Micrococcales</taxon>
        <taxon>Microbacteriaceae</taxon>
        <taxon>Leucobacter</taxon>
    </lineage>
</organism>
<protein>
    <submittedName>
        <fullName evidence="5">Regulatory LuxR family protein</fullName>
    </submittedName>
</protein>
<evidence type="ECO:0000256" key="1">
    <source>
        <dbReference type="ARBA" id="ARBA00023015"/>
    </source>
</evidence>
<dbReference type="OrthoDB" id="3176919at2"/>
<dbReference type="InterPro" id="IPR016032">
    <property type="entry name" value="Sig_transdc_resp-reg_C-effctor"/>
</dbReference>
<sequence>MRAREIREIRTLLLGGESVRLVAPQETGRTHLLDQIALEMETRGYSTFRVTGRRAFRDQPYVALREAGLVSLRGAQSESDIADELIQGLVSIAHPVLLIDDAEHLDLTSAYLLEQLRARRSIPVVVVSPPFVMLDAHGRAATNKIRTQARLELSPLGYAQISLLAQRVLGAPARPEVVAQVLAMSSGMMGVADSIFRSAVREQRIVQQESGWSLNADSLWNVHLRTTVEQLLGDLGRDEFRTLHAIALAESISTERLQEIAGESLITLSQRGLLTTFADANEGTQVAPRPSLISDYFQQQPIGPLHYEALALVRRLEDPAARDRALAYSSGQVARAKTFDRSENRGTGMARHQQAKAAHLLAQSAREWRRDPTVRNAVEYLDLLIASDAYVSGATRVLEHTLRTGTDQFALRLGLHQSFWLTQVDTADARGALRAFVESEQDPTLRAAFAAHEAFLLFSKLGMDASVAQWWEGSADLNDSFSVVFRHHIGVLTGQIEVPLAPEEIDPDFEVQRWVSTVSNTVLRSRHASPETYERELTEQFVTARASSDYRQITVSAYFLSQLQAATFRDLLATDTVSVTLAMGGSHLAFAHYFVAQLRWAAYVHYRHGEPDLARSVLAETARYPGIHGPLPAMHAAFGRAIEQLVEGERDAAVEELLAVSAESSRALLGDAAWTYAVVAFTERPTAEVFAQLKRVAPQTAHSTEPLLHLIECALGRAPEIAEFAQQMTRDAEIATAISLLTAIHQERRPAPEGAADPYQDVLADTVIELRALLAAGTAQIAAPHETPHATSAPLTKREYEIAMLAETLHNREIAERLSLSVRTVENHLARAMKKLGVTSRSELSTTLALTADR</sequence>
<evidence type="ECO:0000259" key="4">
    <source>
        <dbReference type="PROSITE" id="PS50043"/>
    </source>
</evidence>
<dbReference type="Pfam" id="PF00196">
    <property type="entry name" value="GerE"/>
    <property type="match status" value="1"/>
</dbReference>
<name>A0A4R6RV58_9MICO</name>
<dbReference type="SUPFAM" id="SSF46894">
    <property type="entry name" value="C-terminal effector domain of the bipartite response regulators"/>
    <property type="match status" value="1"/>
</dbReference>
<dbReference type="PANTHER" id="PTHR44688">
    <property type="entry name" value="DNA-BINDING TRANSCRIPTIONAL ACTIVATOR DEVR_DOSR"/>
    <property type="match status" value="1"/>
</dbReference>
<reference evidence="5 6" key="1">
    <citation type="submission" date="2019-03" db="EMBL/GenBank/DDBJ databases">
        <title>Genomic analyses of the natural microbiome of Caenorhabditis elegans.</title>
        <authorList>
            <person name="Samuel B."/>
        </authorList>
    </citation>
    <scope>NUCLEOTIDE SEQUENCE [LARGE SCALE GENOMIC DNA]</scope>
    <source>
        <strain evidence="5 6">JUb18</strain>
    </source>
</reference>
<dbReference type="InterPro" id="IPR036388">
    <property type="entry name" value="WH-like_DNA-bd_sf"/>
</dbReference>
<dbReference type="PROSITE" id="PS50043">
    <property type="entry name" value="HTH_LUXR_2"/>
    <property type="match status" value="1"/>
</dbReference>
<dbReference type="RefSeq" id="WP_133617237.1">
    <property type="nucleotide sequence ID" value="NZ_SNYA01000006.1"/>
</dbReference>
<dbReference type="CDD" id="cd06170">
    <property type="entry name" value="LuxR_C_like"/>
    <property type="match status" value="1"/>
</dbReference>
<dbReference type="AlphaFoldDB" id="A0A4R6RV58"/>